<evidence type="ECO:0000313" key="3">
    <source>
        <dbReference type="EMBL" id="XCJ16148.1"/>
    </source>
</evidence>
<dbReference type="AlphaFoldDB" id="A0AAU8ICF0"/>
<name>A0AAU8ICF0_9BACL</name>
<sequence>MDSQKKYRVLLYYKYVTIDDPEAFAKEHLAFCKQLNLKGRILVAKEGLNGTLSGTREETQIYMDTLHHDPRFSDMVFKTDQADGHAFKKMHVRPRKEIVAFKLKHDIDPHKLTGKHLKPAAFYQALQDKNTIVIDARNNYETQIGHFRNAILPKVETFRELPKWIEQHLSEYKDWKVLTYCTGGIRCEKFSGYLLRAGFKDVSQLDGGIVEYGKDPEVRGKLYDGKCYVFDQRISVPVNRTNEDVIVGHCHHCGKPCDRIVNCANPECNKQYICCEACEEKYHRSCCDACRQHPRNRYNLQHAKTDERKTVDLK</sequence>
<evidence type="ECO:0000256" key="1">
    <source>
        <dbReference type="HAMAP-Rule" id="MF_00469"/>
    </source>
</evidence>
<gene>
    <name evidence="1" type="primary">trhO</name>
    <name evidence="3" type="ORF">ABNN70_10655</name>
</gene>
<dbReference type="HAMAP" id="MF_00469">
    <property type="entry name" value="TrhO"/>
    <property type="match status" value="1"/>
</dbReference>
<dbReference type="Pfam" id="PF00581">
    <property type="entry name" value="Rhodanese"/>
    <property type="match status" value="1"/>
</dbReference>
<evidence type="ECO:0000259" key="2">
    <source>
        <dbReference type="PROSITE" id="PS50206"/>
    </source>
</evidence>
<dbReference type="SMART" id="SM00450">
    <property type="entry name" value="RHOD"/>
    <property type="match status" value="1"/>
</dbReference>
<proteinExistence type="inferred from homology"/>
<dbReference type="PANTHER" id="PTHR43268">
    <property type="entry name" value="THIOSULFATE SULFURTRANSFERASE/RHODANESE-LIKE DOMAIN-CONTAINING PROTEIN 2"/>
    <property type="match status" value="1"/>
</dbReference>
<comment type="catalytic activity">
    <reaction evidence="1">
        <text>uridine(34) in tRNA + AH2 + O2 = 5-hydroxyuridine(34) in tRNA + A + H2O</text>
        <dbReference type="Rhea" id="RHEA:64224"/>
        <dbReference type="Rhea" id="RHEA-COMP:11727"/>
        <dbReference type="Rhea" id="RHEA-COMP:13381"/>
        <dbReference type="ChEBI" id="CHEBI:13193"/>
        <dbReference type="ChEBI" id="CHEBI:15377"/>
        <dbReference type="ChEBI" id="CHEBI:15379"/>
        <dbReference type="ChEBI" id="CHEBI:17499"/>
        <dbReference type="ChEBI" id="CHEBI:65315"/>
        <dbReference type="ChEBI" id="CHEBI:136877"/>
    </reaction>
</comment>
<accession>A0AAU8ICF0</accession>
<dbReference type="Gene3D" id="3.30.70.100">
    <property type="match status" value="1"/>
</dbReference>
<dbReference type="Pfam" id="PF17773">
    <property type="entry name" value="UPF0176_N"/>
    <property type="match status" value="1"/>
</dbReference>
<dbReference type="PROSITE" id="PS50206">
    <property type="entry name" value="RHODANESE_3"/>
    <property type="match status" value="1"/>
</dbReference>
<dbReference type="RefSeq" id="WP_353947763.1">
    <property type="nucleotide sequence ID" value="NZ_CP159510.1"/>
</dbReference>
<feature type="domain" description="Rhodanese" evidence="2">
    <location>
        <begin position="127"/>
        <end position="221"/>
    </location>
</feature>
<dbReference type="EC" id="1.14.-.-" evidence="1"/>
<protein>
    <recommendedName>
        <fullName evidence="1">tRNA uridine(34) hydroxylase</fullName>
        <ecNumber evidence="1">1.14.-.-</ecNumber>
    </recommendedName>
    <alternativeName>
        <fullName evidence="1">tRNA hydroxylation protein O</fullName>
    </alternativeName>
</protein>
<dbReference type="Pfam" id="PF12368">
    <property type="entry name" value="Rhodanese_C"/>
    <property type="match status" value="1"/>
</dbReference>
<dbReference type="InterPro" id="IPR020936">
    <property type="entry name" value="TrhO"/>
</dbReference>
<dbReference type="PANTHER" id="PTHR43268:SF3">
    <property type="entry name" value="RHODANESE-LIKE DOMAIN-CONTAINING PROTEIN 7-RELATED"/>
    <property type="match status" value="1"/>
</dbReference>
<dbReference type="Gene3D" id="3.40.250.10">
    <property type="entry name" value="Rhodanese-like domain"/>
    <property type="match status" value="1"/>
</dbReference>
<dbReference type="GO" id="GO:0006400">
    <property type="term" value="P:tRNA modification"/>
    <property type="evidence" value="ECO:0007669"/>
    <property type="project" value="UniProtKB-UniRule"/>
</dbReference>
<dbReference type="SUPFAM" id="SSF52821">
    <property type="entry name" value="Rhodanese/Cell cycle control phosphatase"/>
    <property type="match status" value="1"/>
</dbReference>
<comment type="similarity">
    <text evidence="1">Belongs to the TrhO family.</text>
</comment>
<dbReference type="GO" id="GO:0016705">
    <property type="term" value="F:oxidoreductase activity, acting on paired donors, with incorporation or reduction of molecular oxygen"/>
    <property type="evidence" value="ECO:0007669"/>
    <property type="project" value="UniProtKB-UniRule"/>
</dbReference>
<keyword evidence="1" id="KW-0819">tRNA processing</keyword>
<keyword evidence="1" id="KW-0560">Oxidoreductase</keyword>
<dbReference type="NCBIfam" id="NF001133">
    <property type="entry name" value="PRK00142.1-1"/>
    <property type="match status" value="1"/>
</dbReference>
<dbReference type="EMBL" id="CP159510">
    <property type="protein sequence ID" value="XCJ16148.1"/>
    <property type="molecule type" value="Genomic_DNA"/>
</dbReference>
<dbReference type="InterPro" id="IPR001763">
    <property type="entry name" value="Rhodanese-like_dom"/>
</dbReference>
<dbReference type="InterPro" id="IPR036873">
    <property type="entry name" value="Rhodanese-like_dom_sf"/>
</dbReference>
<organism evidence="3">
    <name type="scientific">Sporolactobacillus sp. Y61</name>
    <dbReference type="NCBI Taxonomy" id="3160863"/>
    <lineage>
        <taxon>Bacteria</taxon>
        <taxon>Bacillati</taxon>
        <taxon>Bacillota</taxon>
        <taxon>Bacilli</taxon>
        <taxon>Bacillales</taxon>
        <taxon>Sporolactobacillaceae</taxon>
        <taxon>Sporolactobacillus</taxon>
    </lineage>
</organism>
<dbReference type="InterPro" id="IPR022111">
    <property type="entry name" value="Rhodanese_C"/>
</dbReference>
<comment type="function">
    <text evidence="1">Catalyzes oxygen-dependent 5-hydroxyuridine (ho5U) modification at position 34 in tRNAs.</text>
</comment>
<dbReference type="CDD" id="cd01518">
    <property type="entry name" value="RHOD_YceA"/>
    <property type="match status" value="1"/>
</dbReference>
<dbReference type="InterPro" id="IPR040503">
    <property type="entry name" value="TRHO_N"/>
</dbReference>
<reference evidence="3" key="1">
    <citation type="submission" date="2024-06" db="EMBL/GenBank/DDBJ databases">
        <authorList>
            <person name="Fan A."/>
            <person name="Zhang F.Y."/>
            <person name="Zhang L."/>
        </authorList>
    </citation>
    <scope>NUCLEOTIDE SEQUENCE</scope>
    <source>
        <strain evidence="3">Y61</strain>
    </source>
</reference>
<dbReference type="NCBIfam" id="NF001135">
    <property type="entry name" value="PRK00142.1-3"/>
    <property type="match status" value="1"/>
</dbReference>